<accession>A0A1Q8R0B0</accession>
<comment type="caution">
    <text evidence="1">The sequence shown here is derived from an EMBL/GenBank/DDBJ whole genome shotgun (WGS) entry which is preliminary data.</text>
</comment>
<keyword evidence="2" id="KW-1185">Reference proteome</keyword>
<evidence type="ECO:0000313" key="2">
    <source>
        <dbReference type="Proteomes" id="UP000186102"/>
    </source>
</evidence>
<proteinExistence type="predicted"/>
<dbReference type="Gene3D" id="1.10.10.1100">
    <property type="entry name" value="BFD-like [2Fe-2S]-binding domain"/>
    <property type="match status" value="1"/>
</dbReference>
<protein>
    <submittedName>
        <fullName evidence="1">Uncharacterized protein</fullName>
    </submittedName>
</protein>
<name>A0A1Q8R0B0_9FIRM</name>
<dbReference type="Proteomes" id="UP000186102">
    <property type="component" value="Unassembled WGS sequence"/>
</dbReference>
<dbReference type="CDD" id="cd10141">
    <property type="entry name" value="CopZ-like_Fer2_BFD-like"/>
    <property type="match status" value="1"/>
</dbReference>
<organism evidence="1 2">
    <name type="scientific">Desulfosporosinus metallidurans</name>
    <dbReference type="NCBI Taxonomy" id="1888891"/>
    <lineage>
        <taxon>Bacteria</taxon>
        <taxon>Bacillati</taxon>
        <taxon>Bacillota</taxon>
        <taxon>Clostridia</taxon>
        <taxon>Eubacteriales</taxon>
        <taxon>Desulfitobacteriaceae</taxon>
        <taxon>Desulfosporosinus</taxon>
    </lineage>
</organism>
<dbReference type="EMBL" id="MLBF01000005">
    <property type="protein sequence ID" value="OLN33052.1"/>
    <property type="molecule type" value="Genomic_DNA"/>
</dbReference>
<evidence type="ECO:0000313" key="1">
    <source>
        <dbReference type="EMBL" id="OLN33052.1"/>
    </source>
</evidence>
<reference evidence="1 2" key="1">
    <citation type="submission" date="2016-09" db="EMBL/GenBank/DDBJ databases">
        <title>Complete genome of Desulfosporosinus sp. OL.</title>
        <authorList>
            <person name="Mardanov A."/>
            <person name="Beletsky A."/>
            <person name="Panova A."/>
            <person name="Karnachuk O."/>
            <person name="Ravin N."/>
        </authorList>
    </citation>
    <scope>NUCLEOTIDE SEQUENCE [LARGE SCALE GENOMIC DNA]</scope>
    <source>
        <strain evidence="1 2">OL</strain>
    </source>
</reference>
<dbReference type="InterPro" id="IPR041854">
    <property type="entry name" value="BFD-like_2Fe2S-bd_dom_sf"/>
</dbReference>
<dbReference type="AlphaFoldDB" id="A0A1Q8R0B0"/>
<gene>
    <name evidence="1" type="ORF">DSOL_1163</name>
</gene>
<sequence>MVQELEETGRTTALEEITAHTKAGRCGCEVNNPEGSCCIGNLKHLLESIAKES</sequence>